<dbReference type="PANTHER" id="PTHR45644:SF82">
    <property type="entry name" value="ATPASE FAMILY AAA DOMAIN-CONTAINING PROTEIN 1-A-LIKE ISOFORM X2"/>
    <property type="match status" value="1"/>
</dbReference>
<keyword evidence="2" id="KW-0067">ATP-binding</keyword>
<reference evidence="3 4" key="2">
    <citation type="journal article" date="2017" name="Genome Biol.">
        <title>New reference genome sequences of hot pepper reveal the massive evolution of plant disease-resistance genes by retroduplication.</title>
        <authorList>
            <person name="Kim S."/>
            <person name="Park J."/>
            <person name="Yeom S.I."/>
            <person name="Kim Y.M."/>
            <person name="Seo E."/>
            <person name="Kim K.T."/>
            <person name="Kim M.S."/>
            <person name="Lee J.M."/>
            <person name="Cheong K."/>
            <person name="Shin H.S."/>
            <person name="Kim S.B."/>
            <person name="Han K."/>
            <person name="Lee J."/>
            <person name="Park M."/>
            <person name="Lee H.A."/>
            <person name="Lee H.Y."/>
            <person name="Lee Y."/>
            <person name="Oh S."/>
            <person name="Lee J.H."/>
            <person name="Choi E."/>
            <person name="Choi E."/>
            <person name="Lee S.E."/>
            <person name="Jeon J."/>
            <person name="Kim H."/>
            <person name="Choi G."/>
            <person name="Song H."/>
            <person name="Lee J."/>
            <person name="Lee S.C."/>
            <person name="Kwon J.K."/>
            <person name="Lee H.Y."/>
            <person name="Koo N."/>
            <person name="Hong Y."/>
            <person name="Kim R.W."/>
            <person name="Kang W.H."/>
            <person name="Huh J.H."/>
            <person name="Kang B.C."/>
            <person name="Yang T.J."/>
            <person name="Lee Y.H."/>
            <person name="Bennetzen J.L."/>
            <person name="Choi D."/>
        </authorList>
    </citation>
    <scope>NUCLEOTIDE SEQUENCE [LARGE SCALE GENOMIC DNA]</scope>
    <source>
        <strain evidence="4">cv. CM334</strain>
    </source>
</reference>
<accession>A0A2G2YSB5</accession>
<dbReference type="AlphaFoldDB" id="A0A2G2YSB5"/>
<dbReference type="Proteomes" id="UP000222542">
    <property type="component" value="Unassembled WGS sequence"/>
</dbReference>
<dbReference type="GO" id="GO:0005524">
    <property type="term" value="F:ATP binding"/>
    <property type="evidence" value="ECO:0007669"/>
    <property type="project" value="UniProtKB-KW"/>
</dbReference>
<evidence type="ECO:0000256" key="1">
    <source>
        <dbReference type="ARBA" id="ARBA00022741"/>
    </source>
</evidence>
<evidence type="ECO:0000313" key="4">
    <source>
        <dbReference type="Proteomes" id="UP000222542"/>
    </source>
</evidence>
<reference evidence="3 4" key="1">
    <citation type="journal article" date="2014" name="Nat. Genet.">
        <title>Genome sequence of the hot pepper provides insights into the evolution of pungency in Capsicum species.</title>
        <authorList>
            <person name="Kim S."/>
            <person name="Park M."/>
            <person name="Yeom S.I."/>
            <person name="Kim Y.M."/>
            <person name="Lee J.M."/>
            <person name="Lee H.A."/>
            <person name="Seo E."/>
            <person name="Choi J."/>
            <person name="Cheong K."/>
            <person name="Kim K.T."/>
            <person name="Jung K."/>
            <person name="Lee G.W."/>
            <person name="Oh S.K."/>
            <person name="Bae C."/>
            <person name="Kim S.B."/>
            <person name="Lee H.Y."/>
            <person name="Kim S.Y."/>
            <person name="Kim M.S."/>
            <person name="Kang B.C."/>
            <person name="Jo Y.D."/>
            <person name="Yang H.B."/>
            <person name="Jeong H.J."/>
            <person name="Kang W.H."/>
            <person name="Kwon J.K."/>
            <person name="Shin C."/>
            <person name="Lim J.Y."/>
            <person name="Park J.H."/>
            <person name="Huh J.H."/>
            <person name="Kim J.S."/>
            <person name="Kim B.D."/>
            <person name="Cohen O."/>
            <person name="Paran I."/>
            <person name="Suh M.C."/>
            <person name="Lee S.B."/>
            <person name="Kim Y.K."/>
            <person name="Shin Y."/>
            <person name="Noh S.J."/>
            <person name="Park J."/>
            <person name="Seo Y.S."/>
            <person name="Kwon S.Y."/>
            <person name="Kim H.A."/>
            <person name="Park J.M."/>
            <person name="Kim H.J."/>
            <person name="Choi S.B."/>
            <person name="Bosland P.W."/>
            <person name="Reeves G."/>
            <person name="Jo S.H."/>
            <person name="Lee B.W."/>
            <person name="Cho H.T."/>
            <person name="Choi H.S."/>
            <person name="Lee M.S."/>
            <person name="Yu Y."/>
            <person name="Do Choi Y."/>
            <person name="Park B.S."/>
            <person name="van Deynze A."/>
            <person name="Ashrafi H."/>
            <person name="Hill T."/>
            <person name="Kim W.T."/>
            <person name="Pai H.S."/>
            <person name="Ahn H.K."/>
            <person name="Yeam I."/>
            <person name="Giovannoni J.J."/>
            <person name="Rose J.K."/>
            <person name="Sorensen I."/>
            <person name="Lee S.J."/>
            <person name="Kim R.W."/>
            <person name="Choi I.Y."/>
            <person name="Choi B.S."/>
            <person name="Lim J.S."/>
            <person name="Lee Y.H."/>
            <person name="Choi D."/>
        </authorList>
    </citation>
    <scope>NUCLEOTIDE SEQUENCE [LARGE SCALE GENOMIC DNA]</scope>
    <source>
        <strain evidence="4">cv. CM334</strain>
    </source>
</reference>
<keyword evidence="1" id="KW-0547">Nucleotide-binding</keyword>
<evidence type="ECO:0000256" key="2">
    <source>
        <dbReference type="ARBA" id="ARBA00022840"/>
    </source>
</evidence>
<protein>
    <submittedName>
        <fullName evidence="3">Uncharacterized protein</fullName>
    </submittedName>
</protein>
<proteinExistence type="predicted"/>
<keyword evidence="4" id="KW-1185">Reference proteome</keyword>
<dbReference type="STRING" id="4072.A0A2G2YSB5"/>
<dbReference type="InterPro" id="IPR051701">
    <property type="entry name" value="Mito_OM_Translocase_MSP1"/>
</dbReference>
<comment type="caution">
    <text evidence="3">The sequence shown here is derived from an EMBL/GenBank/DDBJ whole genome shotgun (WGS) entry which is preliminary data.</text>
</comment>
<sequence>MYTRSDTHTEPTYTVGQGRGSDLWTGDCTVSKTLCSLKHTETEIIDNNLSALSLIHPISVVKAHSRSIKGLHLEKDLSLLSPLYQNGKDVKQGSKVLTLPPVSGVREKYLDTDMKDASDYNDVPGALMDEKNDVISPDVENGNLSLDNIALDSVDAEIEKVRPILRMLARSSVSAFDLSGSISKIFEEQRNFRELLKDFDPPVLALTRHQTSKNALDQGVIDFNTIEVSFDNFPYYLCENTKNILISSTYIHLKCNKFAKYTSDLPTVCPRILLLGPAGLEIYQEIVDSLMLPGGSIAKEVEPIKGSSKPERASVFAKFVAQMAALHLNKKTASSVEAEIIGGSILRSHAQPKQEASTASSKSYTFKKGLAQAGSVAIETK</sequence>
<evidence type="ECO:0000313" key="3">
    <source>
        <dbReference type="EMBL" id="PHT72629.1"/>
    </source>
</evidence>
<dbReference type="EMBL" id="AYRZ02000009">
    <property type="protein sequence ID" value="PHT72629.1"/>
    <property type="molecule type" value="Genomic_DNA"/>
</dbReference>
<dbReference type="Gramene" id="PHT72629">
    <property type="protein sequence ID" value="PHT72629"/>
    <property type="gene ID" value="T459_23414"/>
</dbReference>
<name>A0A2G2YSB5_CAPAN</name>
<dbReference type="PANTHER" id="PTHR45644">
    <property type="entry name" value="AAA ATPASE, PUTATIVE (AFU_ORTHOLOGUE AFUA_2G12920)-RELATED-RELATED"/>
    <property type="match status" value="1"/>
</dbReference>
<gene>
    <name evidence="3" type="ORF">T459_23414</name>
</gene>
<organism evidence="3 4">
    <name type="scientific">Capsicum annuum</name>
    <name type="common">Capsicum pepper</name>
    <dbReference type="NCBI Taxonomy" id="4072"/>
    <lineage>
        <taxon>Eukaryota</taxon>
        <taxon>Viridiplantae</taxon>
        <taxon>Streptophyta</taxon>
        <taxon>Embryophyta</taxon>
        <taxon>Tracheophyta</taxon>
        <taxon>Spermatophyta</taxon>
        <taxon>Magnoliopsida</taxon>
        <taxon>eudicotyledons</taxon>
        <taxon>Gunneridae</taxon>
        <taxon>Pentapetalae</taxon>
        <taxon>asterids</taxon>
        <taxon>lamiids</taxon>
        <taxon>Solanales</taxon>
        <taxon>Solanaceae</taxon>
        <taxon>Solanoideae</taxon>
        <taxon>Capsiceae</taxon>
        <taxon>Capsicum</taxon>
    </lineage>
</organism>